<dbReference type="OrthoDB" id="9801517at2"/>
<accession>A0A916Z1F0</accession>
<dbReference type="AlphaFoldDB" id="A0A916Z1F0"/>
<dbReference type="CDD" id="cd00586">
    <property type="entry name" value="4HBT"/>
    <property type="match status" value="1"/>
</dbReference>
<protein>
    <submittedName>
        <fullName evidence="1">Thioesterase</fullName>
    </submittedName>
</protein>
<sequence>MADAPVSSYRITITTTAEHIDFMGHVNNTVWLEWVQDVATAHWEAVAPKEHLDAYLWVVTRHEIDYRGNVAEGAEVIAETRIEQPPRGARFERKVDFFRAENGEPVGKPIVSVRSDWAMIDRKTNRLLRIPADVAAPFVPKGANDDL</sequence>
<dbReference type="RefSeq" id="WP_066774328.1">
    <property type="nucleotide sequence ID" value="NZ_BMIP01000004.1"/>
</dbReference>
<dbReference type="InterPro" id="IPR029069">
    <property type="entry name" value="HotDog_dom_sf"/>
</dbReference>
<proteinExistence type="predicted"/>
<evidence type="ECO:0000313" key="2">
    <source>
        <dbReference type="Proteomes" id="UP000612349"/>
    </source>
</evidence>
<dbReference type="EMBL" id="BMIP01000004">
    <property type="protein sequence ID" value="GGD71284.1"/>
    <property type="molecule type" value="Genomic_DNA"/>
</dbReference>
<organism evidence="1 2">
    <name type="scientific">Croceicoccus mobilis</name>
    <dbReference type="NCBI Taxonomy" id="1703339"/>
    <lineage>
        <taxon>Bacteria</taxon>
        <taxon>Pseudomonadati</taxon>
        <taxon>Pseudomonadota</taxon>
        <taxon>Alphaproteobacteria</taxon>
        <taxon>Sphingomonadales</taxon>
        <taxon>Erythrobacteraceae</taxon>
        <taxon>Croceicoccus</taxon>
    </lineage>
</organism>
<dbReference type="Pfam" id="PF13279">
    <property type="entry name" value="4HBT_2"/>
    <property type="match status" value="1"/>
</dbReference>
<reference evidence="1" key="2">
    <citation type="submission" date="2020-09" db="EMBL/GenBank/DDBJ databases">
        <authorList>
            <person name="Sun Q."/>
            <person name="Zhou Y."/>
        </authorList>
    </citation>
    <scope>NUCLEOTIDE SEQUENCE</scope>
    <source>
        <strain evidence="1">CGMCC 1.15360</strain>
    </source>
</reference>
<dbReference type="Gene3D" id="3.10.129.10">
    <property type="entry name" value="Hotdog Thioesterase"/>
    <property type="match status" value="1"/>
</dbReference>
<dbReference type="Proteomes" id="UP000612349">
    <property type="component" value="Unassembled WGS sequence"/>
</dbReference>
<name>A0A916Z1F0_9SPHN</name>
<keyword evidence="2" id="KW-1185">Reference proteome</keyword>
<dbReference type="SUPFAM" id="SSF54637">
    <property type="entry name" value="Thioesterase/thiol ester dehydrase-isomerase"/>
    <property type="match status" value="1"/>
</dbReference>
<gene>
    <name evidence="1" type="ORF">GCM10010990_20980</name>
</gene>
<comment type="caution">
    <text evidence="1">The sequence shown here is derived from an EMBL/GenBank/DDBJ whole genome shotgun (WGS) entry which is preliminary data.</text>
</comment>
<evidence type="ECO:0000313" key="1">
    <source>
        <dbReference type="EMBL" id="GGD71284.1"/>
    </source>
</evidence>
<reference evidence="1" key="1">
    <citation type="journal article" date="2014" name="Int. J. Syst. Evol. Microbiol.">
        <title>Complete genome sequence of Corynebacterium casei LMG S-19264T (=DSM 44701T), isolated from a smear-ripened cheese.</title>
        <authorList>
            <consortium name="US DOE Joint Genome Institute (JGI-PGF)"/>
            <person name="Walter F."/>
            <person name="Albersmeier A."/>
            <person name="Kalinowski J."/>
            <person name="Ruckert C."/>
        </authorList>
    </citation>
    <scope>NUCLEOTIDE SEQUENCE</scope>
    <source>
        <strain evidence="1">CGMCC 1.15360</strain>
    </source>
</reference>